<organism evidence="2">
    <name type="scientific">Nymphaea colorata</name>
    <name type="common">pocket water lily</name>
    <dbReference type="NCBI Taxonomy" id="210225"/>
    <lineage>
        <taxon>Eukaryota</taxon>
        <taxon>Viridiplantae</taxon>
        <taxon>Streptophyta</taxon>
        <taxon>Embryophyta</taxon>
        <taxon>Tracheophyta</taxon>
        <taxon>Spermatophyta</taxon>
        <taxon>Magnoliopsida</taxon>
        <taxon>Nymphaeales</taxon>
        <taxon>Nymphaeaceae</taxon>
        <taxon>Nymphaea</taxon>
    </lineage>
</organism>
<evidence type="ECO:0000313" key="2">
    <source>
        <dbReference type="EMBL" id="VVW25712.1"/>
    </source>
</evidence>
<dbReference type="AlphaFoldDB" id="A0A5K1CLH8"/>
<name>A0A5K1CLH8_9MAGN</name>
<dbReference type="Gramene" id="NC4G0153460.1">
    <property type="protein sequence ID" value="NC4G0153460.1:cds"/>
    <property type="gene ID" value="NC4G0153460"/>
</dbReference>
<gene>
    <name evidence="2" type="ORF">NYM_LOCUS18117</name>
</gene>
<reference evidence="2" key="1">
    <citation type="submission" date="2019-09" db="EMBL/GenBank/DDBJ databases">
        <authorList>
            <person name="Zhang L."/>
        </authorList>
    </citation>
    <scope>NUCLEOTIDE SEQUENCE</scope>
</reference>
<dbReference type="EMBL" id="LR721782">
    <property type="protein sequence ID" value="VVW25712.1"/>
    <property type="molecule type" value="Genomic_DNA"/>
</dbReference>
<protein>
    <submittedName>
        <fullName evidence="2">Uncharacterized protein</fullName>
    </submittedName>
</protein>
<feature type="region of interest" description="Disordered" evidence="1">
    <location>
        <begin position="1"/>
        <end position="25"/>
    </location>
</feature>
<evidence type="ECO:0000256" key="1">
    <source>
        <dbReference type="SAM" id="MobiDB-lite"/>
    </source>
</evidence>
<sequence length="25" mass="3015">MGEPRVHRSMHKLNSHRPPTRESQF</sequence>
<accession>A0A5K1CLH8</accession>
<proteinExistence type="predicted"/>